<dbReference type="Pfam" id="PF04262">
    <property type="entry name" value="Glu_cys_ligase"/>
    <property type="match status" value="1"/>
</dbReference>
<evidence type="ECO:0000256" key="1">
    <source>
        <dbReference type="ARBA" id="ARBA00005006"/>
    </source>
</evidence>
<evidence type="ECO:0000256" key="5">
    <source>
        <dbReference type="ARBA" id="ARBA00022741"/>
    </source>
</evidence>
<gene>
    <name evidence="8 11" type="primary">gshA</name>
    <name evidence="11" type="ORF">AB5I84_01990</name>
</gene>
<dbReference type="InterPro" id="IPR007370">
    <property type="entry name" value="Glu_cys_ligase"/>
</dbReference>
<name>A0ABV4AEP0_9GAMM</name>
<keyword evidence="12" id="KW-1185">Reference proteome</keyword>
<dbReference type="HAMAP" id="MF_00578">
    <property type="entry name" value="Glu_cys_ligase"/>
    <property type="match status" value="1"/>
</dbReference>
<comment type="catalytic activity">
    <reaction evidence="7 8 9">
        <text>L-cysteine + L-glutamate + ATP = gamma-L-glutamyl-L-cysteine + ADP + phosphate + H(+)</text>
        <dbReference type="Rhea" id="RHEA:13285"/>
        <dbReference type="ChEBI" id="CHEBI:15378"/>
        <dbReference type="ChEBI" id="CHEBI:29985"/>
        <dbReference type="ChEBI" id="CHEBI:30616"/>
        <dbReference type="ChEBI" id="CHEBI:35235"/>
        <dbReference type="ChEBI" id="CHEBI:43474"/>
        <dbReference type="ChEBI" id="CHEBI:58173"/>
        <dbReference type="ChEBI" id="CHEBI:456216"/>
        <dbReference type="EC" id="6.3.2.2"/>
    </reaction>
</comment>
<dbReference type="SUPFAM" id="SSF55931">
    <property type="entry name" value="Glutamine synthetase/guanido kinase"/>
    <property type="match status" value="1"/>
</dbReference>
<keyword evidence="4 8" id="KW-0317">Glutathione biosynthesis</keyword>
<evidence type="ECO:0000256" key="8">
    <source>
        <dbReference type="HAMAP-Rule" id="MF_00578"/>
    </source>
</evidence>
<dbReference type="GO" id="GO:0004357">
    <property type="term" value="F:glutamate-cysteine ligase activity"/>
    <property type="evidence" value="ECO:0007669"/>
    <property type="project" value="UniProtKB-EC"/>
</dbReference>
<dbReference type="InterPro" id="IPR006334">
    <property type="entry name" value="Glut_cys_ligase"/>
</dbReference>
<evidence type="ECO:0000259" key="10">
    <source>
        <dbReference type="Pfam" id="PF04262"/>
    </source>
</evidence>
<dbReference type="Gene3D" id="3.30.590.20">
    <property type="match status" value="1"/>
</dbReference>
<comment type="similarity">
    <text evidence="2 8">Belongs to the glutamate--cysteine ligase type 1 family. Type 1 subfamily.</text>
</comment>
<dbReference type="EMBL" id="JBGCUO010000001">
    <property type="protein sequence ID" value="MEY1660912.1"/>
    <property type="molecule type" value="Genomic_DNA"/>
</dbReference>
<keyword evidence="5 8" id="KW-0547">Nucleotide-binding</keyword>
<evidence type="ECO:0000256" key="9">
    <source>
        <dbReference type="RuleBase" id="RU004391"/>
    </source>
</evidence>
<reference evidence="11 12" key="1">
    <citation type="submission" date="2024-07" db="EMBL/GenBank/DDBJ databases">
        <authorList>
            <person name="Ren Q."/>
        </authorList>
    </citation>
    <scope>NUCLEOTIDE SEQUENCE [LARGE SCALE GENOMIC DNA]</scope>
    <source>
        <strain evidence="11 12">REN37</strain>
    </source>
</reference>
<comment type="pathway">
    <text evidence="1 8 9">Sulfur metabolism; glutathione biosynthesis; glutathione from L-cysteine and L-glutamate: step 1/2.</text>
</comment>
<dbReference type="RefSeq" id="WP_369454152.1">
    <property type="nucleotide sequence ID" value="NZ_JBGCUO010000001.1"/>
</dbReference>
<evidence type="ECO:0000256" key="4">
    <source>
        <dbReference type="ARBA" id="ARBA00022684"/>
    </source>
</evidence>
<dbReference type="NCBIfam" id="TIGR01434">
    <property type="entry name" value="glu_cys_ligase"/>
    <property type="match status" value="1"/>
</dbReference>
<proteinExistence type="inferred from homology"/>
<dbReference type="InterPro" id="IPR014746">
    <property type="entry name" value="Gln_synth/guanido_kin_cat_dom"/>
</dbReference>
<feature type="domain" description="Glutamate--cysteine ligase" evidence="10">
    <location>
        <begin position="9"/>
        <end position="381"/>
    </location>
</feature>
<keyword evidence="3 8" id="KW-0436">Ligase</keyword>
<sequence length="521" mass="59207">MTDVLFQRLNALQNQAGAATLTGIQRGIEKESLRISPDGHIALTPHPQALGSALTHPHLTTDYSEALLEFITPPSSDPAAPIEFLEQLHRFVYQNIDDELLWVNSMPCVLGEDDSIPLADYGSSNSGMMKHIYRRGLGHRYGRRMQTIAGIHYNMSFPQELWQLHQDAEGDRRPLGDFISARYMDLTRNFQRYSWLLIYLFGASPAVCASFLSSREHSLQPLLKGTLARPAATSLRMSDLGYQNNAQSALHISYNSLDDYVETLTQAIRTPAPEYQRIGVKVDGEYRQLNANILQIENEYYSSIRPKRTVASGERPTQALAQRGVEYVEIRALDLNPFEPVGINKEQMRFLDLFATFCLMHSAPVMCSNNLSGCKDNIRQVVYEGRDTGILLRNLGRDVSLHDWALSVLEHMEPIAELFDAAYDTQGYRRALDAQREKVLQPELTPSAILMDKLVSRRQSFFEFAMNQAEAHRDHFRAMPRDAERDAQLVALAQQSLQQQLEQERNDSQSFEDFLAAYFRD</sequence>
<protein>
    <recommendedName>
        <fullName evidence="8">Glutamate--cysteine ligase</fullName>
        <ecNumber evidence="8">6.3.2.2</ecNumber>
    </recommendedName>
    <alternativeName>
        <fullName evidence="8">Gamma-ECS</fullName>
        <shortName evidence="8">GCS</shortName>
    </alternativeName>
    <alternativeName>
        <fullName evidence="8">Gamma-glutamylcysteine synthetase</fullName>
    </alternativeName>
</protein>
<keyword evidence="6 8" id="KW-0067">ATP-binding</keyword>
<comment type="caution">
    <text evidence="11">The sequence shown here is derived from an EMBL/GenBank/DDBJ whole genome shotgun (WGS) entry which is preliminary data.</text>
</comment>
<evidence type="ECO:0000313" key="12">
    <source>
        <dbReference type="Proteomes" id="UP001562065"/>
    </source>
</evidence>
<dbReference type="Proteomes" id="UP001562065">
    <property type="component" value="Unassembled WGS sequence"/>
</dbReference>
<accession>A0ABV4AEP0</accession>
<dbReference type="PANTHER" id="PTHR38761:SF1">
    <property type="entry name" value="GLUTAMATE--CYSTEINE LIGASE"/>
    <property type="match status" value="1"/>
</dbReference>
<dbReference type="EC" id="6.3.2.2" evidence="8"/>
<dbReference type="PANTHER" id="PTHR38761">
    <property type="entry name" value="GLUTAMATE--CYSTEINE LIGASE"/>
    <property type="match status" value="1"/>
</dbReference>
<evidence type="ECO:0000256" key="7">
    <source>
        <dbReference type="ARBA" id="ARBA00048819"/>
    </source>
</evidence>
<evidence type="ECO:0000256" key="2">
    <source>
        <dbReference type="ARBA" id="ARBA00008772"/>
    </source>
</evidence>
<evidence type="ECO:0000256" key="6">
    <source>
        <dbReference type="ARBA" id="ARBA00022840"/>
    </source>
</evidence>
<evidence type="ECO:0000313" key="11">
    <source>
        <dbReference type="EMBL" id="MEY1660912.1"/>
    </source>
</evidence>
<organism evidence="11 12">
    <name type="scientific">Isoalcanivorax beigongshangi</name>
    <dbReference type="NCBI Taxonomy" id="3238810"/>
    <lineage>
        <taxon>Bacteria</taxon>
        <taxon>Pseudomonadati</taxon>
        <taxon>Pseudomonadota</taxon>
        <taxon>Gammaproteobacteria</taxon>
        <taxon>Oceanospirillales</taxon>
        <taxon>Alcanivoracaceae</taxon>
        <taxon>Isoalcanivorax</taxon>
    </lineage>
</organism>
<evidence type="ECO:0000256" key="3">
    <source>
        <dbReference type="ARBA" id="ARBA00022598"/>
    </source>
</evidence>